<evidence type="ECO:0000256" key="6">
    <source>
        <dbReference type="ARBA" id="ARBA00023163"/>
    </source>
</evidence>
<dbReference type="Gene3D" id="1.10.10.10">
    <property type="entry name" value="Winged helix-like DNA-binding domain superfamily/Winged helix DNA-binding domain"/>
    <property type="match status" value="1"/>
</dbReference>
<evidence type="ECO:0000259" key="7">
    <source>
        <dbReference type="PROSITE" id="PS50931"/>
    </source>
</evidence>
<keyword evidence="8" id="KW-0614">Plasmid</keyword>
<accession>A0A387G5K0</accession>
<feature type="domain" description="HTH lysR-type" evidence="7">
    <location>
        <begin position="6"/>
        <end position="63"/>
    </location>
</feature>
<name>A0A387G5K0_9HYPH</name>
<dbReference type="InterPro" id="IPR000847">
    <property type="entry name" value="LysR_HTH_N"/>
</dbReference>
<evidence type="ECO:0000256" key="1">
    <source>
        <dbReference type="ARBA" id="ARBA00009437"/>
    </source>
</evidence>
<keyword evidence="4" id="KW-0238">DNA-binding</keyword>
<protein>
    <submittedName>
        <fullName evidence="8">LysR family transcriptional regulator</fullName>
    </submittedName>
</protein>
<dbReference type="SUPFAM" id="SSF46785">
    <property type="entry name" value="Winged helix' DNA-binding domain"/>
    <property type="match status" value="1"/>
</dbReference>
<dbReference type="InterPro" id="IPR037402">
    <property type="entry name" value="YidZ_PBP2"/>
</dbReference>
<dbReference type="PANTHER" id="PTHR30118">
    <property type="entry name" value="HTH-TYPE TRANSCRIPTIONAL REGULATOR LEUO-RELATED"/>
    <property type="match status" value="1"/>
</dbReference>
<proteinExistence type="inferred from homology"/>
<keyword evidence="5" id="KW-0010">Activator</keyword>
<dbReference type="InterPro" id="IPR036388">
    <property type="entry name" value="WH-like_DNA-bd_sf"/>
</dbReference>
<dbReference type="InterPro" id="IPR050389">
    <property type="entry name" value="LysR-type_TF"/>
</dbReference>
<dbReference type="GO" id="GO:0003677">
    <property type="term" value="F:DNA binding"/>
    <property type="evidence" value="ECO:0007669"/>
    <property type="project" value="UniProtKB-KW"/>
</dbReference>
<dbReference type="PANTHER" id="PTHR30118:SF15">
    <property type="entry name" value="TRANSCRIPTIONAL REGULATORY PROTEIN"/>
    <property type="match status" value="1"/>
</dbReference>
<dbReference type="Pfam" id="PF00126">
    <property type="entry name" value="HTH_1"/>
    <property type="match status" value="1"/>
</dbReference>
<dbReference type="EMBL" id="CP032695">
    <property type="protein sequence ID" value="AYG62796.1"/>
    <property type="molecule type" value="Genomic_DNA"/>
</dbReference>
<dbReference type="GO" id="GO:0003700">
    <property type="term" value="F:DNA-binding transcription factor activity"/>
    <property type="evidence" value="ECO:0007669"/>
    <property type="project" value="InterPro"/>
</dbReference>
<dbReference type="SUPFAM" id="SSF53850">
    <property type="entry name" value="Periplasmic binding protein-like II"/>
    <property type="match status" value="1"/>
</dbReference>
<organism evidence="8 9">
    <name type="scientific">Rhizobium jaguaris</name>
    <dbReference type="NCBI Taxonomy" id="1312183"/>
    <lineage>
        <taxon>Bacteria</taxon>
        <taxon>Pseudomonadati</taxon>
        <taxon>Pseudomonadota</taxon>
        <taxon>Alphaproteobacteria</taxon>
        <taxon>Hyphomicrobiales</taxon>
        <taxon>Rhizobiaceae</taxon>
        <taxon>Rhizobium/Agrobacterium group</taxon>
        <taxon>Rhizobium</taxon>
    </lineage>
</organism>
<dbReference type="RefSeq" id="WP_120707708.1">
    <property type="nucleotide sequence ID" value="NZ_CP032695.1"/>
</dbReference>
<evidence type="ECO:0000313" key="9">
    <source>
        <dbReference type="Proteomes" id="UP000282195"/>
    </source>
</evidence>
<dbReference type="Gene3D" id="3.40.190.10">
    <property type="entry name" value="Periplasmic binding protein-like II"/>
    <property type="match status" value="2"/>
</dbReference>
<dbReference type="Pfam" id="PF03466">
    <property type="entry name" value="LysR_substrate"/>
    <property type="match status" value="1"/>
</dbReference>
<comment type="similarity">
    <text evidence="1">Belongs to the LysR transcriptional regulatory family.</text>
</comment>
<keyword evidence="2" id="KW-0536">Nodulation</keyword>
<evidence type="ECO:0000256" key="4">
    <source>
        <dbReference type="ARBA" id="ARBA00023125"/>
    </source>
</evidence>
<dbReference type="InterPro" id="IPR036390">
    <property type="entry name" value="WH_DNA-bd_sf"/>
</dbReference>
<dbReference type="OrthoDB" id="8455878at2"/>
<geneLocation type="plasmid" evidence="9">
    <name>prccge525c</name>
</geneLocation>
<keyword evidence="3" id="KW-0805">Transcription regulation</keyword>
<dbReference type="Proteomes" id="UP000282195">
    <property type="component" value="Plasmid pRCCGE525c"/>
</dbReference>
<evidence type="ECO:0000313" key="8">
    <source>
        <dbReference type="EMBL" id="AYG62796.1"/>
    </source>
</evidence>
<keyword evidence="9" id="KW-1185">Reference proteome</keyword>
<dbReference type="InterPro" id="IPR005119">
    <property type="entry name" value="LysR_subst-bd"/>
</dbReference>
<dbReference type="PRINTS" id="PR00039">
    <property type="entry name" value="HTHLYSR"/>
</dbReference>
<gene>
    <name evidence="8" type="ORF">CCGE525_29135</name>
</gene>
<evidence type="ECO:0000256" key="5">
    <source>
        <dbReference type="ARBA" id="ARBA00023159"/>
    </source>
</evidence>
<reference evidence="8 9" key="1">
    <citation type="submission" date="2018-10" db="EMBL/GenBank/DDBJ databases">
        <title>Rhizobium etli, R. leguminosarum and a new Rhizobium genospecies from Phaseolus dumosus.</title>
        <authorList>
            <person name="Ramirez-Puebla S.T."/>
            <person name="Rogel-Hernandez M.A."/>
            <person name="Guerrero G."/>
            <person name="Ormeno-Orrillo E."/>
            <person name="Martinez-Romero J.C."/>
            <person name="Negrete-Yankelevich S."/>
            <person name="Martinez-Romero E."/>
        </authorList>
    </citation>
    <scope>NUCLEOTIDE SEQUENCE [LARGE SCALE GENOMIC DNA]</scope>
    <source>
        <strain evidence="8 9">CCGE525</strain>
        <plasmid evidence="9">prccge525c</plasmid>
    </source>
</reference>
<sequence>MDLHGIDLNLLVAFDALMAERNVTRAGARIGRTQPAMSAALARLRALLRDELFVRGPKGLQPTPRALDLAEPLSHALAHIQRTLEFTQEFVPSASAATLTLGLSEHPSHVLLPPLIAALGRQAPAISLRLREFTARDDAIAMLDAGEVDVAVGVPSTATGRILARPLFEERFVCILRKDHPAALGPLTLDQFLALSHLLVSPENERFGHVDAELAKSGLKRKLGLTLPQMYMAPVLVACSDMIATVMAGVVEASGRAGDLVILPPPLHLAPIPFVLSWHRRNDAHPAQRWFRDFIATLM</sequence>
<dbReference type="CDD" id="cd08417">
    <property type="entry name" value="PBP2_Nitroaromatics_like"/>
    <property type="match status" value="1"/>
</dbReference>
<dbReference type="PROSITE" id="PS50931">
    <property type="entry name" value="HTH_LYSR"/>
    <property type="match status" value="1"/>
</dbReference>
<evidence type="ECO:0000256" key="3">
    <source>
        <dbReference type="ARBA" id="ARBA00023015"/>
    </source>
</evidence>
<dbReference type="KEGG" id="rjg:CCGE525_29135"/>
<dbReference type="AlphaFoldDB" id="A0A387G5K0"/>
<evidence type="ECO:0000256" key="2">
    <source>
        <dbReference type="ARBA" id="ARBA00022458"/>
    </source>
</evidence>
<keyword evidence="6" id="KW-0804">Transcription</keyword>